<sequence>MVLSLFESATQRRRDDDELKTMHRKYGAEIVSVLEARTQDTSLSDRDRKHWNRLLRKARSRFAD</sequence>
<name>A0A2V3V713_9SPHN</name>
<evidence type="ECO:0000313" key="2">
    <source>
        <dbReference type="Proteomes" id="UP000248014"/>
    </source>
</evidence>
<dbReference type="RefSeq" id="WP_110298077.1">
    <property type="nucleotide sequence ID" value="NZ_QJJM01000004.1"/>
</dbReference>
<gene>
    <name evidence="1" type="ORF">C7451_10467</name>
</gene>
<reference evidence="1 2" key="1">
    <citation type="submission" date="2018-05" db="EMBL/GenBank/DDBJ databases">
        <title>Genomic Encyclopedia of Type Strains, Phase IV (KMG-IV): sequencing the most valuable type-strain genomes for metagenomic binning, comparative biology and taxonomic classification.</title>
        <authorList>
            <person name="Goeker M."/>
        </authorList>
    </citation>
    <scope>NUCLEOTIDE SEQUENCE [LARGE SCALE GENOMIC DNA]</scope>
    <source>
        <strain evidence="1 2">DSM 3183</strain>
    </source>
</reference>
<accession>A0A2V3V713</accession>
<organism evidence="1 2">
    <name type="scientific">Blastomonas natatoria</name>
    <dbReference type="NCBI Taxonomy" id="34015"/>
    <lineage>
        <taxon>Bacteria</taxon>
        <taxon>Pseudomonadati</taxon>
        <taxon>Pseudomonadota</taxon>
        <taxon>Alphaproteobacteria</taxon>
        <taxon>Sphingomonadales</taxon>
        <taxon>Sphingomonadaceae</taxon>
        <taxon>Blastomonas</taxon>
    </lineage>
</organism>
<dbReference type="OrthoDB" id="7596764at2"/>
<dbReference type="AlphaFoldDB" id="A0A2V3V713"/>
<dbReference type="Proteomes" id="UP000248014">
    <property type="component" value="Unassembled WGS sequence"/>
</dbReference>
<comment type="caution">
    <text evidence="1">The sequence shown here is derived from an EMBL/GenBank/DDBJ whole genome shotgun (WGS) entry which is preliminary data.</text>
</comment>
<evidence type="ECO:0000313" key="1">
    <source>
        <dbReference type="EMBL" id="PXW77573.1"/>
    </source>
</evidence>
<proteinExistence type="predicted"/>
<dbReference type="EMBL" id="QJJM01000004">
    <property type="protein sequence ID" value="PXW77573.1"/>
    <property type="molecule type" value="Genomic_DNA"/>
</dbReference>
<keyword evidence="2" id="KW-1185">Reference proteome</keyword>
<protein>
    <submittedName>
        <fullName evidence="1">Uncharacterized protein</fullName>
    </submittedName>
</protein>